<evidence type="ECO:0000313" key="3">
    <source>
        <dbReference type="Proteomes" id="UP000034156"/>
    </source>
</evidence>
<dbReference type="AlphaFoldDB" id="A0A0F7KEH8"/>
<reference evidence="1 3" key="2">
    <citation type="journal article" date="2016" name="Genome Announc.">
        <title>Genome Sequence of Nitrosomonas communis Strain Nm2, a Mesophilic Ammonia-Oxidizing Bacterium Isolated from Mediterranean Soil.</title>
        <authorList>
            <person name="Kozlowski J.A."/>
            <person name="Kits K.D."/>
            <person name="Stein L.Y."/>
        </authorList>
    </citation>
    <scope>NUCLEOTIDE SEQUENCE [LARGE SCALE GENOMIC DNA]</scope>
    <source>
        <strain evidence="1 3">Nm2</strain>
    </source>
</reference>
<dbReference type="EMBL" id="CP011451">
    <property type="protein sequence ID" value="AKH37242.1"/>
    <property type="molecule type" value="Genomic_DNA"/>
</dbReference>
<proteinExistence type="predicted"/>
<dbReference type="Proteomes" id="UP000034156">
    <property type="component" value="Chromosome"/>
</dbReference>
<keyword evidence="3" id="KW-1185">Reference proteome</keyword>
<reference evidence="3" key="1">
    <citation type="submission" date="2015-05" db="EMBL/GenBank/DDBJ databases">
        <title>Draft genome of Nitrosomonas communis strain Nm2.</title>
        <authorList>
            <person name="Kozlowski J.A."/>
            <person name="Kits K.D."/>
            <person name="Stein L.Y."/>
        </authorList>
    </citation>
    <scope>NUCLEOTIDE SEQUENCE [LARGE SCALE GENOMIC DNA]</scope>
    <source>
        <strain evidence="3">Nm2</strain>
    </source>
</reference>
<name>A0A0F7KEH8_9PROT</name>
<dbReference type="EMBL" id="VNHT01000091">
    <property type="protein sequence ID" value="TYP73715.1"/>
    <property type="molecule type" value="Genomic_DNA"/>
</dbReference>
<evidence type="ECO:0000313" key="4">
    <source>
        <dbReference type="Proteomes" id="UP000324176"/>
    </source>
</evidence>
<evidence type="ECO:0000313" key="2">
    <source>
        <dbReference type="EMBL" id="TYP73715.1"/>
    </source>
</evidence>
<reference evidence="2 4" key="3">
    <citation type="submission" date="2019-07" db="EMBL/GenBank/DDBJ databases">
        <title>Active sludge and wastewater microbial communities from Klosterneuburg, Austria.</title>
        <authorList>
            <person name="Wagner M."/>
        </authorList>
    </citation>
    <scope>NUCLEOTIDE SEQUENCE [LARGE SCALE GENOMIC DNA]</scope>
    <source>
        <strain evidence="2 4">Nm2</strain>
    </source>
</reference>
<dbReference type="KEGG" id="nco:AAW31_04515"/>
<protein>
    <submittedName>
        <fullName evidence="1">Uncharacterized protein</fullName>
    </submittedName>
</protein>
<dbReference type="PATRIC" id="fig|44574.3.peg.1088"/>
<sequence length="70" mass="7949">MQLMLEIVLILLIAVTLPLLWKISDLVLTATGNPKNLRSFIQGSIKILVPPWMVWLATSLVDFFSDFESF</sequence>
<dbReference type="Proteomes" id="UP000324176">
    <property type="component" value="Unassembled WGS sequence"/>
</dbReference>
<organism evidence="1 3">
    <name type="scientific">Nitrosomonas communis</name>
    <dbReference type="NCBI Taxonomy" id="44574"/>
    <lineage>
        <taxon>Bacteria</taxon>
        <taxon>Pseudomonadati</taxon>
        <taxon>Pseudomonadota</taxon>
        <taxon>Betaproteobacteria</taxon>
        <taxon>Nitrosomonadales</taxon>
        <taxon>Nitrosomonadaceae</taxon>
        <taxon>Nitrosomonas</taxon>
    </lineage>
</organism>
<accession>A0A0F7KEH8</accession>
<evidence type="ECO:0000313" key="1">
    <source>
        <dbReference type="EMBL" id="AKH37242.1"/>
    </source>
</evidence>
<gene>
    <name evidence="1" type="ORF">AAW31_04515</name>
    <name evidence="2" type="ORF">BCL69_10916</name>
</gene>